<evidence type="ECO:0000256" key="1">
    <source>
        <dbReference type="SAM" id="Coils"/>
    </source>
</evidence>
<name>A0A7S3NCJ9_9SPIT</name>
<feature type="region of interest" description="Disordered" evidence="2">
    <location>
        <begin position="78"/>
        <end position="101"/>
    </location>
</feature>
<dbReference type="EMBL" id="HBII01041385">
    <property type="protein sequence ID" value="CAE0358417.1"/>
    <property type="molecule type" value="Transcribed_RNA"/>
</dbReference>
<accession>A0A7S3NCJ9</accession>
<keyword evidence="1" id="KW-0175">Coiled coil</keyword>
<dbReference type="AlphaFoldDB" id="A0A7S3NCJ9"/>
<feature type="coiled-coil region" evidence="1">
    <location>
        <begin position="22"/>
        <end position="49"/>
    </location>
</feature>
<sequence length="123" mass="14170">MPFDNLFGPLPESSLEANYSKVKSYRKNVSEEEEKLTSASRKILETEMKQLKKRAQSKALLERYHSYSQGIFRPDTEATAANRLSNASENAPSSTEFDVEKESRRFFETLEAKIYGEPERKPK</sequence>
<protein>
    <submittedName>
        <fullName evidence="3">Uncharacterized protein</fullName>
    </submittedName>
</protein>
<proteinExistence type="predicted"/>
<gene>
    <name evidence="3" type="ORF">EHAR0213_LOCUS17340</name>
    <name evidence="4" type="ORF">EHAR0213_LOCUS17341</name>
</gene>
<organism evidence="3">
    <name type="scientific">Euplotes harpa</name>
    <dbReference type="NCBI Taxonomy" id="151035"/>
    <lineage>
        <taxon>Eukaryota</taxon>
        <taxon>Sar</taxon>
        <taxon>Alveolata</taxon>
        <taxon>Ciliophora</taxon>
        <taxon>Intramacronucleata</taxon>
        <taxon>Spirotrichea</taxon>
        <taxon>Hypotrichia</taxon>
        <taxon>Euplotida</taxon>
        <taxon>Euplotidae</taxon>
        <taxon>Euplotes</taxon>
    </lineage>
</organism>
<dbReference type="EMBL" id="HBII01041386">
    <property type="protein sequence ID" value="CAE0358418.1"/>
    <property type="molecule type" value="Transcribed_RNA"/>
</dbReference>
<evidence type="ECO:0000313" key="3">
    <source>
        <dbReference type="EMBL" id="CAE0358417.1"/>
    </source>
</evidence>
<evidence type="ECO:0000256" key="2">
    <source>
        <dbReference type="SAM" id="MobiDB-lite"/>
    </source>
</evidence>
<evidence type="ECO:0000313" key="4">
    <source>
        <dbReference type="EMBL" id="CAE0358418.1"/>
    </source>
</evidence>
<reference evidence="3" key="1">
    <citation type="submission" date="2021-01" db="EMBL/GenBank/DDBJ databases">
        <authorList>
            <person name="Corre E."/>
            <person name="Pelletier E."/>
            <person name="Niang G."/>
            <person name="Scheremetjew M."/>
            <person name="Finn R."/>
            <person name="Kale V."/>
            <person name="Holt S."/>
            <person name="Cochrane G."/>
            <person name="Meng A."/>
            <person name="Brown T."/>
            <person name="Cohen L."/>
        </authorList>
    </citation>
    <scope>NUCLEOTIDE SEQUENCE</scope>
    <source>
        <strain evidence="3">FSP1.4</strain>
    </source>
</reference>
<feature type="compositionally biased region" description="Polar residues" evidence="2">
    <location>
        <begin position="82"/>
        <end position="96"/>
    </location>
</feature>